<accession>A0ABN7WAW4</accession>
<sequence>TADYNICSTNQNLKIEWVTTEGLILSELLIKEKGHQFVQALSIPEESLIFLNLWISRFKKCNGLKNVVIHSEGRSAPLETLPAERVKLQELLSCYDPEDIYNANKIGLFYRLLSNQMLSKKKRFHIQDKQVLLLVDNASSHTAPKTNNPTKIQNDTVEIDNSAKEIEEICEQPQGRS</sequence>
<feature type="non-terminal residue" evidence="1">
    <location>
        <position position="1"/>
    </location>
</feature>
<gene>
    <name evidence="1" type="ORF">GMARGA_LOCUS28189</name>
</gene>
<proteinExistence type="predicted"/>
<dbReference type="Proteomes" id="UP000789901">
    <property type="component" value="Unassembled WGS sequence"/>
</dbReference>
<organism evidence="1 2">
    <name type="scientific">Gigaspora margarita</name>
    <dbReference type="NCBI Taxonomy" id="4874"/>
    <lineage>
        <taxon>Eukaryota</taxon>
        <taxon>Fungi</taxon>
        <taxon>Fungi incertae sedis</taxon>
        <taxon>Mucoromycota</taxon>
        <taxon>Glomeromycotina</taxon>
        <taxon>Glomeromycetes</taxon>
        <taxon>Diversisporales</taxon>
        <taxon>Gigasporaceae</taxon>
        <taxon>Gigaspora</taxon>
    </lineage>
</organism>
<keyword evidence="2" id="KW-1185">Reference proteome</keyword>
<name>A0ABN7WAW4_GIGMA</name>
<evidence type="ECO:0000313" key="2">
    <source>
        <dbReference type="Proteomes" id="UP000789901"/>
    </source>
</evidence>
<comment type="caution">
    <text evidence="1">The sequence shown here is derived from an EMBL/GenBank/DDBJ whole genome shotgun (WGS) entry which is preliminary data.</text>
</comment>
<evidence type="ECO:0000313" key="1">
    <source>
        <dbReference type="EMBL" id="CAG8822848.1"/>
    </source>
</evidence>
<protein>
    <submittedName>
        <fullName evidence="1">39902_t:CDS:1</fullName>
    </submittedName>
</protein>
<reference evidence="1 2" key="1">
    <citation type="submission" date="2021-06" db="EMBL/GenBank/DDBJ databases">
        <authorList>
            <person name="Kallberg Y."/>
            <person name="Tangrot J."/>
            <person name="Rosling A."/>
        </authorList>
    </citation>
    <scope>NUCLEOTIDE SEQUENCE [LARGE SCALE GENOMIC DNA]</scope>
    <source>
        <strain evidence="1 2">120-4 pot B 10/14</strain>
    </source>
</reference>
<dbReference type="EMBL" id="CAJVQB010035667">
    <property type="protein sequence ID" value="CAG8822848.1"/>
    <property type="molecule type" value="Genomic_DNA"/>
</dbReference>